<feature type="transmembrane region" description="Helical" evidence="1">
    <location>
        <begin position="143"/>
        <end position="167"/>
    </location>
</feature>
<keyword evidence="3" id="KW-1185">Reference proteome</keyword>
<evidence type="ECO:0000313" key="2">
    <source>
        <dbReference type="EMBL" id="MFC2949197.1"/>
    </source>
</evidence>
<feature type="transmembrane region" description="Helical" evidence="1">
    <location>
        <begin position="265"/>
        <end position="285"/>
    </location>
</feature>
<keyword evidence="1" id="KW-1133">Transmembrane helix</keyword>
<reference evidence="3" key="1">
    <citation type="journal article" date="2019" name="Int. J. Syst. Evol. Microbiol.">
        <title>The Global Catalogue of Microorganisms (GCM) 10K type strain sequencing project: providing services to taxonomists for standard genome sequencing and annotation.</title>
        <authorList>
            <consortium name="The Broad Institute Genomics Platform"/>
            <consortium name="The Broad Institute Genome Sequencing Center for Infectious Disease"/>
            <person name="Wu L."/>
            <person name="Ma J."/>
        </authorList>
    </citation>
    <scope>NUCLEOTIDE SEQUENCE [LARGE SCALE GENOMIC DNA]</scope>
    <source>
        <strain evidence="3">KCTC 13193</strain>
    </source>
</reference>
<comment type="caution">
    <text evidence="2">The sequence shown here is derived from an EMBL/GenBank/DDBJ whole genome shotgun (WGS) entry which is preliminary data.</text>
</comment>
<feature type="transmembrane region" description="Helical" evidence="1">
    <location>
        <begin position="291"/>
        <end position="312"/>
    </location>
</feature>
<organism evidence="2 3">
    <name type="scientific">Virgibacillus sediminis</name>
    <dbReference type="NCBI Taxonomy" id="202260"/>
    <lineage>
        <taxon>Bacteria</taxon>
        <taxon>Bacillati</taxon>
        <taxon>Bacillota</taxon>
        <taxon>Bacilli</taxon>
        <taxon>Bacillales</taxon>
        <taxon>Bacillaceae</taxon>
        <taxon>Virgibacillus</taxon>
    </lineage>
</organism>
<feature type="transmembrane region" description="Helical" evidence="1">
    <location>
        <begin position="54"/>
        <end position="76"/>
    </location>
</feature>
<dbReference type="RefSeq" id="WP_390307057.1">
    <property type="nucleotide sequence ID" value="NZ_JBHRRZ010000033.1"/>
</dbReference>
<feature type="transmembrane region" description="Helical" evidence="1">
    <location>
        <begin position="235"/>
        <end position="253"/>
    </location>
</feature>
<feature type="transmembrane region" description="Helical" evidence="1">
    <location>
        <begin position="30"/>
        <end position="48"/>
    </location>
</feature>
<feature type="transmembrane region" description="Helical" evidence="1">
    <location>
        <begin position="208"/>
        <end position="229"/>
    </location>
</feature>
<dbReference type="Proteomes" id="UP001595387">
    <property type="component" value="Unassembled WGS sequence"/>
</dbReference>
<feature type="transmembrane region" description="Helical" evidence="1">
    <location>
        <begin position="6"/>
        <end position="23"/>
    </location>
</feature>
<sequence>MDPVIAALIIIAIIALGEVISIQTRAKVPMMLVVVVIVFVLFQVDILPEGIIEASTFTVVGAILQPAIMIHMGTLIPMSVLKKQYKAVIISLIGLLCSILSLILVVPIFFDYPTAVAGAGPLTGGLIAFLVTEEALRTAGLTALIAIPIIVFTIQQVVGMPLSSLLLQKYGIKIRNAMDAGTYVSEEASIEDTLEDNPKKKLLIPEKYSQSSFVLLFLIFVGSALAVWLADITGISYSLFGLAIGIIGAYVGFYPSKVLERANGFSIAMTGLIFIVLGAVVGITWQDILNVLPAAATILIVGTIGLIIGGFIGSKIFKWDPLKGIPVALTAMFGFPADYLISHEVSRSVGRNEEEKEIILTNILSPMLIGGFTSVSIASIVIASILVATL</sequence>
<keyword evidence="1" id="KW-0812">Transmembrane</keyword>
<dbReference type="CDD" id="cd21416">
    <property type="entry name" value="HDC_protein"/>
    <property type="match status" value="1"/>
</dbReference>
<dbReference type="EMBL" id="JBHRRZ010000033">
    <property type="protein sequence ID" value="MFC2949197.1"/>
    <property type="molecule type" value="Genomic_DNA"/>
</dbReference>
<proteinExistence type="predicted"/>
<keyword evidence="1" id="KW-0472">Membrane</keyword>
<evidence type="ECO:0000313" key="3">
    <source>
        <dbReference type="Proteomes" id="UP001595387"/>
    </source>
</evidence>
<gene>
    <name evidence="2" type="ORF">ACFODW_12810</name>
</gene>
<dbReference type="InterPro" id="IPR049576">
    <property type="entry name" value="HDC-like"/>
</dbReference>
<accession>A0ABV7A817</accession>
<name>A0ABV7A817_9BACI</name>
<feature type="transmembrane region" description="Helical" evidence="1">
    <location>
        <begin position="88"/>
        <end position="110"/>
    </location>
</feature>
<protein>
    <submittedName>
        <fullName evidence="2">Uncharacterized protein</fullName>
    </submittedName>
</protein>
<feature type="transmembrane region" description="Helical" evidence="1">
    <location>
        <begin position="363"/>
        <end position="388"/>
    </location>
</feature>
<evidence type="ECO:0000256" key="1">
    <source>
        <dbReference type="SAM" id="Phobius"/>
    </source>
</evidence>